<gene>
    <name evidence="2" type="ORF">EDC52_10660</name>
</gene>
<dbReference type="PROSITE" id="PS51257">
    <property type="entry name" value="PROKAR_LIPOPROTEIN"/>
    <property type="match status" value="1"/>
</dbReference>
<dbReference type="RefSeq" id="WP_131865818.1">
    <property type="nucleotide sequence ID" value="NZ_SMCR01000006.1"/>
</dbReference>
<evidence type="ECO:0000313" key="3">
    <source>
        <dbReference type="Proteomes" id="UP000295719"/>
    </source>
</evidence>
<feature type="chain" id="PRO_5020396897" description="Lipoprotein" evidence="1">
    <location>
        <begin position="21"/>
        <end position="222"/>
    </location>
</feature>
<keyword evidence="3" id="KW-1185">Reference proteome</keyword>
<reference evidence="2 3" key="1">
    <citation type="submission" date="2019-03" db="EMBL/GenBank/DDBJ databases">
        <title>Genomic Encyclopedia of Type Strains, Phase IV (KMG-IV): sequencing the most valuable type-strain genomes for metagenomic binning, comparative biology and taxonomic classification.</title>
        <authorList>
            <person name="Goeker M."/>
        </authorList>
    </citation>
    <scope>NUCLEOTIDE SEQUENCE [LARGE SCALE GENOMIC DNA]</scope>
    <source>
        <strain evidence="2 3">DSM 19580</strain>
    </source>
</reference>
<name>A0A4V2W4B1_9GAMM</name>
<evidence type="ECO:0008006" key="4">
    <source>
        <dbReference type="Google" id="ProtNLM"/>
    </source>
</evidence>
<dbReference type="OrthoDB" id="1014694at2"/>
<organism evidence="2 3">
    <name type="scientific">Biostraticola tofi</name>
    <dbReference type="NCBI Taxonomy" id="466109"/>
    <lineage>
        <taxon>Bacteria</taxon>
        <taxon>Pseudomonadati</taxon>
        <taxon>Pseudomonadota</taxon>
        <taxon>Gammaproteobacteria</taxon>
        <taxon>Enterobacterales</taxon>
        <taxon>Bruguierivoracaceae</taxon>
        <taxon>Biostraticola</taxon>
    </lineage>
</organism>
<evidence type="ECO:0000313" key="2">
    <source>
        <dbReference type="EMBL" id="TCV95129.1"/>
    </source>
</evidence>
<dbReference type="EMBL" id="SMCR01000006">
    <property type="protein sequence ID" value="TCV95129.1"/>
    <property type="molecule type" value="Genomic_DNA"/>
</dbReference>
<dbReference type="Proteomes" id="UP000295719">
    <property type="component" value="Unassembled WGS sequence"/>
</dbReference>
<sequence length="222" mass="23789">MNRIIAFTVMICALMLAGCAAPVPYDYTELKKSKPKSILVLPPINESPDINAGPSMLTQITQPLSEAGYYVLPVAVVDETFKQNGLTESTDIHALSTAKLQQIFGADAVMYVKVVEYGTSYMVISSDTRVTATATLVDLRSGALLWSGKASASSSEDNNHNNSNNLIAMLITAAVKQISSTIRDEGHTIAGITSNRMLSAGHFNGILYGPRSPLYGKDDLKS</sequence>
<proteinExistence type="predicted"/>
<comment type="caution">
    <text evidence="2">The sequence shown here is derived from an EMBL/GenBank/DDBJ whole genome shotgun (WGS) entry which is preliminary data.</text>
</comment>
<keyword evidence="1" id="KW-0732">Signal</keyword>
<dbReference type="Pfam" id="PF05643">
    <property type="entry name" value="GNA1162-like"/>
    <property type="match status" value="1"/>
</dbReference>
<protein>
    <recommendedName>
        <fullName evidence="4">Lipoprotein</fullName>
    </recommendedName>
</protein>
<dbReference type="Gene3D" id="3.40.50.10610">
    <property type="entry name" value="ABC-type transport auxiliary lipoprotein component"/>
    <property type="match status" value="1"/>
</dbReference>
<dbReference type="AlphaFoldDB" id="A0A4V2W4B1"/>
<feature type="signal peptide" evidence="1">
    <location>
        <begin position="1"/>
        <end position="20"/>
    </location>
</feature>
<evidence type="ECO:0000256" key="1">
    <source>
        <dbReference type="SAM" id="SignalP"/>
    </source>
</evidence>
<dbReference type="InterPro" id="IPR008517">
    <property type="entry name" value="GNA1162-like"/>
</dbReference>
<accession>A0A4V2W4B1</accession>